<organism evidence="15 16">
    <name type="scientific">Candidatus Andersenbacteria bacterium RIFCSPHIGHO2_12_FULL_45_11</name>
    <dbReference type="NCBI Taxonomy" id="1797281"/>
    <lineage>
        <taxon>Bacteria</taxon>
        <taxon>Candidatus Anderseniibacteriota</taxon>
    </lineage>
</organism>
<dbReference type="InterPro" id="IPR029017">
    <property type="entry name" value="Enolase-like_N"/>
</dbReference>
<evidence type="ECO:0000313" key="15">
    <source>
        <dbReference type="EMBL" id="OGY34109.1"/>
    </source>
</evidence>
<evidence type="ECO:0000256" key="10">
    <source>
        <dbReference type="PIRSR" id="PIRSR001400-1"/>
    </source>
</evidence>
<evidence type="ECO:0000256" key="8">
    <source>
        <dbReference type="ARBA" id="ARBA00023239"/>
    </source>
</evidence>
<comment type="catalytic activity">
    <reaction evidence="9">
        <text>(2R)-2-phosphoglycerate = phosphoenolpyruvate + H2O</text>
        <dbReference type="Rhea" id="RHEA:10164"/>
        <dbReference type="ChEBI" id="CHEBI:15377"/>
        <dbReference type="ChEBI" id="CHEBI:58289"/>
        <dbReference type="ChEBI" id="CHEBI:58702"/>
        <dbReference type="EC" id="4.2.1.11"/>
    </reaction>
</comment>
<dbReference type="EMBL" id="MHHR01000022">
    <property type="protein sequence ID" value="OGY34109.1"/>
    <property type="molecule type" value="Genomic_DNA"/>
</dbReference>
<dbReference type="HAMAP" id="MF_00318">
    <property type="entry name" value="Enolase"/>
    <property type="match status" value="1"/>
</dbReference>
<evidence type="ECO:0000313" key="16">
    <source>
        <dbReference type="Proteomes" id="UP000177528"/>
    </source>
</evidence>
<sequence>MAKIEKIIGREVIDSRGTPTVQAMVLCEGGAIGSAMVPSGASTGIHEAVELRDGEEKRYFGKGTKQAVGHVNVEIQAALVGQDTANQTKLDRRMMELDGTPNKGKLGANAILAVSLACARAEAASQGLPLYLYLAQLFPKRKPLMPVPQMNLINGGMHASNGLSIQEYHVLPVGAKDFQTALRMGVEIHHALKELLLKEGFRTEVGDEGGFAPKLKSSEDAFVLMIHAIEQAGYIPGVDVYLGIDAAASEFYDAEQKGYMLDGALLHANDLAFRFKQWRERYPIISIEDPFEQDQWGDWIQFVENNGNAVQIVGDDFYVTNTTRIKEGIAKHATNSVLIKPNQIGSLTETLQAILITQEAGHNPVISHRSGETEDTFISDLAVAVGAGQIKTGAPSRSDRTSKYNRLLQIEDETQAPMAHTLQKFLEHQTPHYERAAEGVTFAPPRQNVTF</sequence>
<dbReference type="SUPFAM" id="SSF54826">
    <property type="entry name" value="Enolase N-terminal domain-like"/>
    <property type="match status" value="1"/>
</dbReference>
<feature type="domain" description="Enolase N-terminal" evidence="14">
    <location>
        <begin position="4"/>
        <end position="134"/>
    </location>
</feature>
<comment type="similarity">
    <text evidence="2 9">Belongs to the enolase family.</text>
</comment>
<proteinExistence type="inferred from homology"/>
<dbReference type="SFLD" id="SFLDF00002">
    <property type="entry name" value="enolase"/>
    <property type="match status" value="1"/>
</dbReference>
<reference evidence="15 16" key="1">
    <citation type="journal article" date="2016" name="Nat. Commun.">
        <title>Thousands of microbial genomes shed light on interconnected biogeochemical processes in an aquifer system.</title>
        <authorList>
            <person name="Anantharaman K."/>
            <person name="Brown C.T."/>
            <person name="Hug L.A."/>
            <person name="Sharon I."/>
            <person name="Castelle C.J."/>
            <person name="Probst A.J."/>
            <person name="Thomas B.C."/>
            <person name="Singh A."/>
            <person name="Wilkins M.J."/>
            <person name="Karaoz U."/>
            <person name="Brodie E.L."/>
            <person name="Williams K.H."/>
            <person name="Hubbard S.S."/>
            <person name="Banfield J.F."/>
        </authorList>
    </citation>
    <scope>NUCLEOTIDE SEQUENCE [LARGE SCALE GENOMIC DNA]</scope>
</reference>
<keyword evidence="7 9" id="KW-0324">Glycolysis</keyword>
<dbReference type="SFLD" id="SFLDG00178">
    <property type="entry name" value="enolase"/>
    <property type="match status" value="1"/>
</dbReference>
<feature type="binding site" evidence="11">
    <location>
        <position position="288"/>
    </location>
    <ligand>
        <name>substrate</name>
    </ligand>
</feature>
<dbReference type="AlphaFoldDB" id="A0A1G1X274"/>
<feature type="binding site" evidence="9 12">
    <location>
        <position position="288"/>
    </location>
    <ligand>
        <name>Mg(2+)</name>
        <dbReference type="ChEBI" id="CHEBI:18420"/>
    </ligand>
</feature>
<dbReference type="PANTHER" id="PTHR11902">
    <property type="entry name" value="ENOLASE"/>
    <property type="match status" value="1"/>
</dbReference>
<evidence type="ECO:0000256" key="1">
    <source>
        <dbReference type="ARBA" id="ARBA00005031"/>
    </source>
</evidence>
<keyword evidence="9 12" id="KW-0479">Metal-binding</keyword>
<dbReference type="GO" id="GO:0000015">
    <property type="term" value="C:phosphopyruvate hydratase complex"/>
    <property type="evidence" value="ECO:0007669"/>
    <property type="project" value="InterPro"/>
</dbReference>
<comment type="cofactor">
    <cofactor evidence="12">
        <name>Mg(2+)</name>
        <dbReference type="ChEBI" id="CHEBI:18420"/>
    </cofactor>
    <text evidence="12">Mg(2+) is required for catalysis and for stabilizing the dimer.</text>
</comment>
<comment type="pathway">
    <text evidence="1 9">Carbohydrate degradation; glycolysis; pyruvate from D-glyceraldehyde 3-phosphate: step 4/5.</text>
</comment>
<feature type="binding site" evidence="9">
    <location>
        <position position="340"/>
    </location>
    <ligand>
        <name>(2R)-2-phosphoglycerate</name>
        <dbReference type="ChEBI" id="CHEBI:58289"/>
    </ligand>
</feature>
<dbReference type="InterPro" id="IPR036849">
    <property type="entry name" value="Enolase-like_C_sf"/>
</dbReference>
<dbReference type="InterPro" id="IPR020809">
    <property type="entry name" value="Enolase_CS"/>
</dbReference>
<dbReference type="CDD" id="cd03313">
    <property type="entry name" value="enolase"/>
    <property type="match status" value="1"/>
</dbReference>
<evidence type="ECO:0000256" key="11">
    <source>
        <dbReference type="PIRSR" id="PIRSR001400-2"/>
    </source>
</evidence>
<dbReference type="PRINTS" id="PR00148">
    <property type="entry name" value="ENOLASE"/>
</dbReference>
<feature type="binding site" evidence="9 12">
    <location>
        <position position="315"/>
    </location>
    <ligand>
        <name>Mg(2+)</name>
        <dbReference type="ChEBI" id="CHEBI:18420"/>
    </ligand>
</feature>
<accession>A0A1G1X274</accession>
<evidence type="ECO:0000259" key="13">
    <source>
        <dbReference type="SMART" id="SM01192"/>
    </source>
</evidence>
<comment type="function">
    <text evidence="9">Catalyzes the reversible conversion of 2-phosphoglycerate (2-PG) into phosphoenolpyruvate (PEP). It is essential for the degradation of carbohydrates via glycolysis.</text>
</comment>
<dbReference type="SFLD" id="SFLDS00001">
    <property type="entry name" value="Enolase"/>
    <property type="match status" value="1"/>
</dbReference>
<dbReference type="GO" id="GO:0004634">
    <property type="term" value="F:phosphopyruvate hydratase activity"/>
    <property type="evidence" value="ECO:0007669"/>
    <property type="project" value="UniProtKB-UniRule"/>
</dbReference>
<name>A0A1G1X274_9BACT</name>
<feature type="binding site" evidence="9 12">
    <location>
        <position position="245"/>
    </location>
    <ligand>
        <name>Mg(2+)</name>
        <dbReference type="ChEBI" id="CHEBI:18420"/>
    </ligand>
</feature>
<keyword evidence="9" id="KW-0963">Cytoplasm</keyword>
<dbReference type="GO" id="GO:0005576">
    <property type="term" value="C:extracellular region"/>
    <property type="evidence" value="ECO:0007669"/>
    <property type="project" value="UniProtKB-SubCell"/>
</dbReference>
<dbReference type="Proteomes" id="UP000177528">
    <property type="component" value="Unassembled WGS sequence"/>
</dbReference>
<dbReference type="Pfam" id="PF00113">
    <property type="entry name" value="Enolase_C"/>
    <property type="match status" value="1"/>
</dbReference>
<feature type="binding site" evidence="11">
    <location>
        <position position="158"/>
    </location>
    <ligand>
        <name>substrate</name>
    </ligand>
</feature>
<dbReference type="PROSITE" id="PS00164">
    <property type="entry name" value="ENOLASE"/>
    <property type="match status" value="1"/>
</dbReference>
<feature type="active site" description="Proton acceptor" evidence="9 10">
    <location>
        <position position="340"/>
    </location>
</feature>
<feature type="domain" description="Enolase C-terminal TIM barrel" evidence="13">
    <location>
        <begin position="142"/>
        <end position="422"/>
    </location>
</feature>
<dbReference type="PANTHER" id="PTHR11902:SF1">
    <property type="entry name" value="ENOLASE"/>
    <property type="match status" value="1"/>
</dbReference>
<evidence type="ECO:0000256" key="2">
    <source>
        <dbReference type="ARBA" id="ARBA00009604"/>
    </source>
</evidence>
<comment type="subcellular location">
    <subcellularLocation>
        <location evidence="9">Cytoplasm</location>
    </subcellularLocation>
    <subcellularLocation>
        <location evidence="9">Secreted</location>
    </subcellularLocation>
    <subcellularLocation>
        <location evidence="9">Cell surface</location>
    </subcellularLocation>
    <text evidence="9">Fractions of enolase are present in both the cytoplasm and on the cell surface.</text>
</comment>
<keyword evidence="8 9" id="KW-0456">Lyase</keyword>
<evidence type="ECO:0000259" key="14">
    <source>
        <dbReference type="SMART" id="SM01193"/>
    </source>
</evidence>
<dbReference type="InterPro" id="IPR020811">
    <property type="entry name" value="Enolase_N"/>
</dbReference>
<dbReference type="Gene3D" id="3.30.390.10">
    <property type="entry name" value="Enolase-like, N-terminal domain"/>
    <property type="match status" value="1"/>
</dbReference>
<evidence type="ECO:0000256" key="7">
    <source>
        <dbReference type="ARBA" id="ARBA00023152"/>
    </source>
</evidence>
<comment type="cofactor">
    <cofactor evidence="9">
        <name>Mg(2+)</name>
        <dbReference type="ChEBI" id="CHEBI:18420"/>
    </cofactor>
    <text evidence="9">Binds a second Mg(2+) ion via substrate during catalysis.</text>
</comment>
<dbReference type="Gene3D" id="3.20.20.120">
    <property type="entry name" value="Enolase-like C-terminal domain"/>
    <property type="match status" value="1"/>
</dbReference>
<dbReference type="SMART" id="SM01192">
    <property type="entry name" value="Enolase_C"/>
    <property type="match status" value="1"/>
</dbReference>
<keyword evidence="5 9" id="KW-0964">Secreted</keyword>
<dbReference type="FunFam" id="3.30.390.10:FF:000001">
    <property type="entry name" value="Enolase"/>
    <property type="match status" value="1"/>
</dbReference>
<evidence type="ECO:0000256" key="9">
    <source>
        <dbReference type="HAMAP-Rule" id="MF_00318"/>
    </source>
</evidence>
<feature type="binding site" evidence="9">
    <location>
        <position position="166"/>
    </location>
    <ligand>
        <name>(2R)-2-phosphoglycerate</name>
        <dbReference type="ChEBI" id="CHEBI:58289"/>
    </ligand>
</feature>
<feature type="binding site" evidence="11">
    <location>
        <position position="167"/>
    </location>
    <ligand>
        <name>substrate</name>
    </ligand>
</feature>
<feature type="binding site" evidence="11">
    <location>
        <position position="391"/>
    </location>
    <ligand>
        <name>substrate</name>
    </ligand>
</feature>
<dbReference type="GO" id="GO:0000287">
    <property type="term" value="F:magnesium ion binding"/>
    <property type="evidence" value="ECO:0007669"/>
    <property type="project" value="UniProtKB-UniRule"/>
</dbReference>
<dbReference type="UniPathway" id="UPA00109">
    <property type="reaction ID" value="UER00187"/>
</dbReference>
<protein>
    <recommendedName>
        <fullName evidence="4 9">Enolase</fullName>
        <ecNumber evidence="3 9">4.2.1.11</ecNumber>
    </recommendedName>
    <alternativeName>
        <fullName evidence="9">2-phospho-D-glycerate hydro-lyase</fullName>
    </alternativeName>
    <alternativeName>
        <fullName evidence="9">2-phosphoglycerate dehydratase</fullName>
    </alternativeName>
</protein>
<feature type="binding site" evidence="9">
    <location>
        <position position="370"/>
    </location>
    <ligand>
        <name>(2R)-2-phosphoglycerate</name>
        <dbReference type="ChEBI" id="CHEBI:58289"/>
    </ligand>
</feature>
<dbReference type="SUPFAM" id="SSF51604">
    <property type="entry name" value="Enolase C-terminal domain-like"/>
    <property type="match status" value="1"/>
</dbReference>
<dbReference type="Pfam" id="PF03952">
    <property type="entry name" value="Enolase_N"/>
    <property type="match status" value="1"/>
</dbReference>
<dbReference type="PIRSF" id="PIRSF001400">
    <property type="entry name" value="Enolase"/>
    <property type="match status" value="1"/>
</dbReference>
<evidence type="ECO:0000256" key="6">
    <source>
        <dbReference type="ARBA" id="ARBA00022842"/>
    </source>
</evidence>
<keyword evidence="6 9" id="KW-0460">Magnesium</keyword>
<evidence type="ECO:0000256" key="3">
    <source>
        <dbReference type="ARBA" id="ARBA00012058"/>
    </source>
</evidence>
<evidence type="ECO:0000256" key="4">
    <source>
        <dbReference type="ARBA" id="ARBA00017068"/>
    </source>
</evidence>
<feature type="binding site" evidence="11">
    <location>
        <begin position="367"/>
        <end position="370"/>
    </location>
    <ligand>
        <name>substrate</name>
    </ligand>
</feature>
<feature type="binding site" evidence="11">
    <location>
        <position position="315"/>
    </location>
    <ligand>
        <name>substrate</name>
    </ligand>
</feature>
<dbReference type="GO" id="GO:0009986">
    <property type="term" value="C:cell surface"/>
    <property type="evidence" value="ECO:0007669"/>
    <property type="project" value="UniProtKB-SubCell"/>
</dbReference>
<dbReference type="GO" id="GO:0006096">
    <property type="term" value="P:glycolytic process"/>
    <property type="evidence" value="ECO:0007669"/>
    <property type="project" value="UniProtKB-UniRule"/>
</dbReference>
<dbReference type="EC" id="4.2.1.11" evidence="3 9"/>
<dbReference type="NCBIfam" id="TIGR01060">
    <property type="entry name" value="eno"/>
    <property type="match status" value="1"/>
</dbReference>
<keyword evidence="15" id="KW-0670">Pyruvate</keyword>
<dbReference type="InterPro" id="IPR020810">
    <property type="entry name" value="Enolase_C"/>
</dbReference>
<evidence type="ECO:0000256" key="5">
    <source>
        <dbReference type="ARBA" id="ARBA00022525"/>
    </source>
</evidence>
<comment type="caution">
    <text evidence="15">The sequence shown here is derived from an EMBL/GenBank/DDBJ whole genome shotgun (WGS) entry which is preliminary data.</text>
</comment>
<feature type="binding site" evidence="9">
    <location>
        <position position="369"/>
    </location>
    <ligand>
        <name>(2R)-2-phosphoglycerate</name>
        <dbReference type="ChEBI" id="CHEBI:58289"/>
    </ligand>
</feature>
<evidence type="ECO:0000256" key="12">
    <source>
        <dbReference type="PIRSR" id="PIRSR001400-3"/>
    </source>
</evidence>
<feature type="active site" description="Proton donor" evidence="9 10">
    <location>
        <position position="208"/>
    </location>
</feature>
<gene>
    <name evidence="9" type="primary">eno</name>
    <name evidence="15" type="ORF">A3D99_01790</name>
</gene>
<feature type="binding site" evidence="9">
    <location>
        <position position="391"/>
    </location>
    <ligand>
        <name>(2R)-2-phosphoglycerate</name>
        <dbReference type="ChEBI" id="CHEBI:58289"/>
    </ligand>
</feature>
<dbReference type="SMART" id="SM01193">
    <property type="entry name" value="Enolase_N"/>
    <property type="match status" value="1"/>
</dbReference>
<dbReference type="InterPro" id="IPR000941">
    <property type="entry name" value="Enolase"/>
</dbReference>